<keyword evidence="1" id="KW-0812">Transmembrane</keyword>
<dbReference type="AlphaFoldDB" id="A0A1G2U347"/>
<gene>
    <name evidence="2" type="ORF">A3B14_01265</name>
</gene>
<evidence type="ECO:0000313" key="2">
    <source>
        <dbReference type="EMBL" id="OHB03945.1"/>
    </source>
</evidence>
<feature type="transmembrane region" description="Helical" evidence="1">
    <location>
        <begin position="72"/>
        <end position="92"/>
    </location>
</feature>
<keyword evidence="1" id="KW-1133">Transmembrane helix</keyword>
<feature type="transmembrane region" description="Helical" evidence="1">
    <location>
        <begin position="12"/>
        <end position="35"/>
    </location>
</feature>
<dbReference type="Proteomes" id="UP000176800">
    <property type="component" value="Unassembled WGS sequence"/>
</dbReference>
<keyword evidence="1" id="KW-0472">Membrane</keyword>
<protein>
    <submittedName>
        <fullName evidence="2">Uncharacterized protein</fullName>
    </submittedName>
</protein>
<reference evidence="2 3" key="1">
    <citation type="journal article" date="2016" name="Nat. Commun.">
        <title>Thousands of microbial genomes shed light on interconnected biogeochemical processes in an aquifer system.</title>
        <authorList>
            <person name="Anantharaman K."/>
            <person name="Brown C.T."/>
            <person name="Hug L.A."/>
            <person name="Sharon I."/>
            <person name="Castelle C.J."/>
            <person name="Probst A.J."/>
            <person name="Thomas B.C."/>
            <person name="Singh A."/>
            <person name="Wilkins M.J."/>
            <person name="Karaoz U."/>
            <person name="Brodie E.L."/>
            <person name="Williams K.H."/>
            <person name="Hubbard S.S."/>
            <person name="Banfield J.F."/>
        </authorList>
    </citation>
    <scope>NUCLEOTIDE SEQUENCE [LARGE SCALE GENOMIC DNA]</scope>
</reference>
<name>A0A1G2U347_9BACT</name>
<organism evidence="2 3">
    <name type="scientific">Candidatus Zambryskibacteria bacterium RIFCSPLOWO2_01_FULL_45_21</name>
    <dbReference type="NCBI Taxonomy" id="1802761"/>
    <lineage>
        <taxon>Bacteria</taxon>
        <taxon>Candidatus Zambryskiibacteriota</taxon>
    </lineage>
</organism>
<comment type="caution">
    <text evidence="2">The sequence shown here is derived from an EMBL/GenBank/DDBJ whole genome shotgun (WGS) entry which is preliminary data.</text>
</comment>
<evidence type="ECO:0000256" key="1">
    <source>
        <dbReference type="SAM" id="Phobius"/>
    </source>
</evidence>
<proteinExistence type="predicted"/>
<feature type="transmembrane region" description="Helical" evidence="1">
    <location>
        <begin position="141"/>
        <end position="162"/>
    </location>
</feature>
<sequence>MVLATHAFAGGILAAAITANPAVAFGIGVISHFLLDAIPHWDYFDKLKSARVNNDNYLDNDMVVGKYFLHDLSIIALDCLIGVVALAVIILFRTHLFWPALLGMIGGILPDLFHFLYYKIRREPFTSIEKFHHFIHAKDRGVASIPGIAFQFAILVVIALAVM</sequence>
<evidence type="ECO:0000313" key="3">
    <source>
        <dbReference type="Proteomes" id="UP000176800"/>
    </source>
</evidence>
<dbReference type="EMBL" id="MHWE01000012">
    <property type="protein sequence ID" value="OHB03945.1"/>
    <property type="molecule type" value="Genomic_DNA"/>
</dbReference>
<feature type="transmembrane region" description="Helical" evidence="1">
    <location>
        <begin position="98"/>
        <end position="120"/>
    </location>
</feature>
<accession>A0A1G2U347</accession>